<reference evidence="9" key="1">
    <citation type="submission" date="2024-07" db="EMBL/GenBank/DDBJ databases">
        <title>Two chromosome-level genome assemblies of Korean endemic species Abeliophyllum distichum and Forsythia ovata (Oleaceae).</title>
        <authorList>
            <person name="Jang H."/>
        </authorList>
    </citation>
    <scope>NUCLEOTIDE SEQUENCE [LARGE SCALE GENOMIC DNA]</scope>
</reference>
<evidence type="ECO:0000256" key="2">
    <source>
        <dbReference type="ARBA" id="ARBA00004141"/>
    </source>
</evidence>
<dbReference type="InterPro" id="IPR004895">
    <property type="entry name" value="Prenylated_rab_accept_PRA1"/>
</dbReference>
<feature type="transmembrane region" description="Helical" evidence="7">
    <location>
        <begin position="86"/>
        <end position="102"/>
    </location>
</feature>
<dbReference type="Proteomes" id="UP001604336">
    <property type="component" value="Unassembled WGS sequence"/>
</dbReference>
<comment type="similarity">
    <text evidence="3 7">Belongs to the PRA1 family.</text>
</comment>
<evidence type="ECO:0000256" key="1">
    <source>
        <dbReference type="ARBA" id="ARBA00002501"/>
    </source>
</evidence>
<feature type="transmembrane region" description="Helical" evidence="7">
    <location>
        <begin position="114"/>
        <end position="132"/>
    </location>
</feature>
<comment type="caution">
    <text evidence="8">The sequence shown here is derived from an EMBL/GenBank/DDBJ whole genome shotgun (WGS) entry which is preliminary data.</text>
</comment>
<comment type="subcellular location">
    <subcellularLocation>
        <location evidence="2 7">Membrane</location>
        <topology evidence="2 7">Multi-pass membrane protein</topology>
    </subcellularLocation>
</comment>
<sequence>MATTYGTIDIALPPSDPPLLSNADQRIRSGIGTQRPWKEMLPFSIPQTFNIALQRIKSNVSYFHVNYAIIVLFMLFLSLLWHPISLMVYIVNMAAWLFLYFLRDDPVVVFGYGVDERVILAVLTIFTVVLLLSTHAAVFLMGMVVGVVVVVVVHASFRRTSDLIPDEELLGESPVDLKVTASASASYSSSL</sequence>
<feature type="transmembrane region" description="Helical" evidence="7">
    <location>
        <begin position="138"/>
        <end position="157"/>
    </location>
</feature>
<comment type="function">
    <text evidence="1 7">May be involved in both secretory and endocytic intracellular trafficking in the endosomal/prevacuolar compartments.</text>
</comment>
<evidence type="ECO:0000313" key="9">
    <source>
        <dbReference type="Proteomes" id="UP001604336"/>
    </source>
</evidence>
<dbReference type="PANTHER" id="PTHR19317:SF2">
    <property type="entry name" value="PRA1 FAMILY PROTEIN F2"/>
    <property type="match status" value="1"/>
</dbReference>
<dbReference type="GO" id="GO:0016192">
    <property type="term" value="P:vesicle-mediated transport"/>
    <property type="evidence" value="ECO:0007669"/>
    <property type="project" value="UniProtKB-ARBA"/>
</dbReference>
<proteinExistence type="inferred from homology"/>
<evidence type="ECO:0000256" key="4">
    <source>
        <dbReference type="ARBA" id="ARBA00022692"/>
    </source>
</evidence>
<evidence type="ECO:0000256" key="7">
    <source>
        <dbReference type="RuleBase" id="RU363107"/>
    </source>
</evidence>
<keyword evidence="5 7" id="KW-1133">Transmembrane helix</keyword>
<dbReference type="PANTHER" id="PTHR19317">
    <property type="entry name" value="PRENYLATED RAB ACCEPTOR 1-RELATED"/>
    <property type="match status" value="1"/>
</dbReference>
<evidence type="ECO:0000256" key="5">
    <source>
        <dbReference type="ARBA" id="ARBA00022989"/>
    </source>
</evidence>
<gene>
    <name evidence="8" type="ORF">Adt_33183</name>
</gene>
<evidence type="ECO:0000313" key="8">
    <source>
        <dbReference type="EMBL" id="KAL2480217.1"/>
    </source>
</evidence>
<keyword evidence="6 7" id="KW-0472">Membrane</keyword>
<dbReference type="GO" id="GO:0005783">
    <property type="term" value="C:endoplasmic reticulum"/>
    <property type="evidence" value="ECO:0007669"/>
    <property type="project" value="UniProtKB-ARBA"/>
</dbReference>
<dbReference type="EMBL" id="JBFOLK010000010">
    <property type="protein sequence ID" value="KAL2480217.1"/>
    <property type="molecule type" value="Genomic_DNA"/>
</dbReference>
<feature type="transmembrane region" description="Helical" evidence="7">
    <location>
        <begin position="60"/>
        <end position="80"/>
    </location>
</feature>
<organism evidence="8 9">
    <name type="scientific">Abeliophyllum distichum</name>
    <dbReference type="NCBI Taxonomy" id="126358"/>
    <lineage>
        <taxon>Eukaryota</taxon>
        <taxon>Viridiplantae</taxon>
        <taxon>Streptophyta</taxon>
        <taxon>Embryophyta</taxon>
        <taxon>Tracheophyta</taxon>
        <taxon>Spermatophyta</taxon>
        <taxon>Magnoliopsida</taxon>
        <taxon>eudicotyledons</taxon>
        <taxon>Gunneridae</taxon>
        <taxon>Pentapetalae</taxon>
        <taxon>asterids</taxon>
        <taxon>lamiids</taxon>
        <taxon>Lamiales</taxon>
        <taxon>Oleaceae</taxon>
        <taxon>Forsythieae</taxon>
        <taxon>Abeliophyllum</taxon>
    </lineage>
</organism>
<keyword evidence="7" id="KW-0813">Transport</keyword>
<name>A0ABD1QWT8_9LAMI</name>
<dbReference type="GO" id="GO:0016020">
    <property type="term" value="C:membrane"/>
    <property type="evidence" value="ECO:0007669"/>
    <property type="project" value="UniProtKB-SubCell"/>
</dbReference>
<keyword evidence="9" id="KW-1185">Reference proteome</keyword>
<evidence type="ECO:0000256" key="3">
    <source>
        <dbReference type="ARBA" id="ARBA00006483"/>
    </source>
</evidence>
<dbReference type="AlphaFoldDB" id="A0ABD1QWT8"/>
<protein>
    <recommendedName>
        <fullName evidence="7">PRA1 family protein</fullName>
    </recommendedName>
</protein>
<evidence type="ECO:0000256" key="6">
    <source>
        <dbReference type="ARBA" id="ARBA00023136"/>
    </source>
</evidence>
<dbReference type="Pfam" id="PF03208">
    <property type="entry name" value="PRA1"/>
    <property type="match status" value="1"/>
</dbReference>
<accession>A0ABD1QWT8</accession>
<keyword evidence="4 7" id="KW-0812">Transmembrane</keyword>